<gene>
    <name evidence="1" type="ORF">SSFG_02863</name>
</gene>
<dbReference type="Proteomes" id="UP000003824">
    <property type="component" value="Unassembled WGS sequence"/>
</dbReference>
<organism evidence="1 2">
    <name type="scientific">Streptomyces viridosporus (strain ATCC 14672 / DSM 40746 / JCM 4963 / KCTC 9882 / NRRL B-12104 / FH 1290)</name>
    <name type="common">Streptomyces ghanaensis</name>
    <dbReference type="NCBI Taxonomy" id="566461"/>
    <lineage>
        <taxon>Bacteria</taxon>
        <taxon>Bacillati</taxon>
        <taxon>Actinomycetota</taxon>
        <taxon>Actinomycetes</taxon>
        <taxon>Kitasatosporales</taxon>
        <taxon>Streptomycetaceae</taxon>
        <taxon>Streptomyces</taxon>
    </lineage>
</organism>
<protein>
    <submittedName>
        <fullName evidence="1">Predicted protein</fullName>
    </submittedName>
</protein>
<evidence type="ECO:0000313" key="2">
    <source>
        <dbReference type="Proteomes" id="UP000003824"/>
    </source>
</evidence>
<dbReference type="EMBL" id="DS999641">
    <property type="protein sequence ID" value="EFE67616.2"/>
    <property type="molecule type" value="Genomic_DNA"/>
</dbReference>
<reference evidence="2" key="1">
    <citation type="submission" date="2008-12" db="EMBL/GenBank/DDBJ databases">
        <title>Annotation of Streptomyces ghanaensis ATCC 14672.</title>
        <authorList>
            <consortium name="The Broad Institute Genome Sequencing Platform"/>
            <consortium name="Broad Institute Microbial Sequencing Center"/>
            <person name="Fischbach M."/>
            <person name="Ward D."/>
            <person name="Young S."/>
            <person name="Kodira C.D."/>
            <person name="Zeng Q."/>
            <person name="Koehrsen M."/>
            <person name="Godfrey P."/>
            <person name="Alvarado L."/>
            <person name="Berlin A.M."/>
            <person name="Borenstein D."/>
            <person name="Chen Z."/>
            <person name="Engels R."/>
            <person name="Freedman E."/>
            <person name="Gellesch M."/>
            <person name="Goldberg J."/>
            <person name="Griggs A."/>
            <person name="Gujja S."/>
            <person name="Heiman D.I."/>
            <person name="Hepburn T.A."/>
            <person name="Howarth C."/>
            <person name="Jen D."/>
            <person name="Larson L."/>
            <person name="Lewis B."/>
            <person name="Mehta T."/>
            <person name="Park D."/>
            <person name="Pearson M."/>
            <person name="Roberts A."/>
            <person name="Saif S."/>
            <person name="Shea T.D."/>
            <person name="Shenoy N."/>
            <person name="Sisk P."/>
            <person name="Stolte C."/>
            <person name="Sykes S.N."/>
            <person name="Walk T."/>
            <person name="White J."/>
            <person name="Yandava C."/>
            <person name="Straight P."/>
            <person name="Clardy J."/>
            <person name="Hung D."/>
            <person name="Kolter R."/>
            <person name="Mekalanos J."/>
            <person name="Walker S."/>
            <person name="Walsh C.T."/>
            <person name="Wieland B.L.C."/>
            <person name="Ilzarbe M."/>
            <person name="Galagan J."/>
            <person name="Nusbaum C."/>
            <person name="Birren B."/>
        </authorList>
    </citation>
    <scope>NUCLEOTIDE SEQUENCE [LARGE SCALE GENOMIC DNA]</scope>
    <source>
        <strain evidence="2">ATCC 14672 / DSM 40746 / JCM 4963 / KCTC 9882 / NRRL B-12104 / FH 1290</strain>
    </source>
</reference>
<sequence>MKKAFAKGAHAYIAMWSGSGVVERLLVLPWEHGWRGLDVPRG</sequence>
<proteinExistence type="predicted"/>
<evidence type="ECO:0000313" key="1">
    <source>
        <dbReference type="EMBL" id="EFE67616.2"/>
    </source>
</evidence>
<name>D6A3B4_STRV1</name>
<accession>D6A3B4</accession>
<dbReference type="AlphaFoldDB" id="D6A3B4"/>